<reference evidence="2 3" key="1">
    <citation type="journal article" date="2019" name="Emerg. Microbes Infect.">
        <title>Comprehensive subspecies identification of 175 nontuberculous mycobacteria species based on 7547 genomic profiles.</title>
        <authorList>
            <person name="Matsumoto Y."/>
            <person name="Kinjo T."/>
            <person name="Motooka D."/>
            <person name="Nabeya D."/>
            <person name="Jung N."/>
            <person name="Uechi K."/>
            <person name="Horii T."/>
            <person name="Iida T."/>
            <person name="Fujita J."/>
            <person name="Nakamura S."/>
        </authorList>
    </citation>
    <scope>NUCLEOTIDE SEQUENCE [LARGE SCALE GENOMIC DNA]</scope>
    <source>
        <strain evidence="2 3">JCM 6396</strain>
    </source>
</reference>
<dbReference type="EMBL" id="AP022563">
    <property type="protein sequence ID" value="BBX19353.1"/>
    <property type="molecule type" value="Genomic_DNA"/>
</dbReference>
<sequence length="142" mass="16236">MTNWIITASRDHVLRAVEGRFIQAGHGRAFPVRAMAPGDWVICYSPRAEHPRGAPVQAFTAIGRVADGDPYQAEVAPEFRPWRRRVDFLRCVETPIRPLIDRLEFIEDKTRWGYQFRFGGFRIGDHDVEILRSAMIPLGMSA</sequence>
<dbReference type="InterPro" id="IPR015947">
    <property type="entry name" value="PUA-like_sf"/>
</dbReference>
<dbReference type="KEGG" id="mdu:MDUV_42130"/>
<dbReference type="Pfam" id="PF01878">
    <property type="entry name" value="EVE"/>
    <property type="match status" value="1"/>
</dbReference>
<dbReference type="NCBIfam" id="NF002616">
    <property type="entry name" value="PRK02268.1-2"/>
    <property type="match status" value="1"/>
</dbReference>
<dbReference type="Proteomes" id="UP000467006">
    <property type="component" value="Chromosome"/>
</dbReference>
<evidence type="ECO:0000313" key="3">
    <source>
        <dbReference type="Proteomes" id="UP000467006"/>
    </source>
</evidence>
<gene>
    <name evidence="2" type="ORF">MDUV_42130</name>
</gene>
<dbReference type="SUPFAM" id="SSF88697">
    <property type="entry name" value="PUA domain-like"/>
    <property type="match status" value="1"/>
</dbReference>
<dbReference type="RefSeq" id="WP_098005617.1">
    <property type="nucleotide sequence ID" value="NZ_AP022563.1"/>
</dbReference>
<organism evidence="2 3">
    <name type="scientific">Mycolicibacterium duvalii</name>
    <dbReference type="NCBI Taxonomy" id="39688"/>
    <lineage>
        <taxon>Bacteria</taxon>
        <taxon>Bacillati</taxon>
        <taxon>Actinomycetota</taxon>
        <taxon>Actinomycetes</taxon>
        <taxon>Mycobacteriales</taxon>
        <taxon>Mycobacteriaceae</taxon>
        <taxon>Mycolicibacterium</taxon>
    </lineage>
</organism>
<proteinExistence type="inferred from homology"/>
<dbReference type="AlphaFoldDB" id="A0A7I7K5P6"/>
<evidence type="ECO:0000256" key="1">
    <source>
        <dbReference type="HAMAP-Rule" id="MF_00771"/>
    </source>
</evidence>
<accession>A0A7I7K5P6</accession>
<protein>
    <recommendedName>
        <fullName evidence="1">UPF0310 protein MDUV_42130</fullName>
    </recommendedName>
</protein>
<keyword evidence="3" id="KW-1185">Reference proteome</keyword>
<dbReference type="OrthoDB" id="9793567at2"/>
<name>A0A7I7K5P6_9MYCO</name>
<dbReference type="InterPro" id="IPR002740">
    <property type="entry name" value="EVE_domain"/>
</dbReference>
<comment type="similarity">
    <text evidence="1">Belongs to the UPF0310 family.</text>
</comment>
<dbReference type="Gene3D" id="3.10.590.10">
    <property type="entry name" value="ph1033 like domains"/>
    <property type="match status" value="1"/>
</dbReference>
<evidence type="ECO:0000313" key="2">
    <source>
        <dbReference type="EMBL" id="BBX19353.1"/>
    </source>
</evidence>
<dbReference type="HAMAP" id="MF_00771">
    <property type="entry name" value="UPF0310"/>
    <property type="match status" value="1"/>
</dbReference>
<dbReference type="InterPro" id="IPR022996">
    <property type="entry name" value="UPF0310"/>
</dbReference>
<dbReference type="CDD" id="cd21132">
    <property type="entry name" value="EVE-like"/>
    <property type="match status" value="1"/>
</dbReference>